<dbReference type="Pfam" id="PF02146">
    <property type="entry name" value="SIR2"/>
    <property type="match status" value="1"/>
</dbReference>
<proteinExistence type="predicted"/>
<evidence type="ECO:0000256" key="2">
    <source>
        <dbReference type="ARBA" id="ARBA00022679"/>
    </source>
</evidence>
<evidence type="ECO:0000256" key="4">
    <source>
        <dbReference type="PROSITE-ProRule" id="PRU00236"/>
    </source>
</evidence>
<feature type="binding site" evidence="4">
    <location>
        <position position="143"/>
    </location>
    <ligand>
        <name>Zn(2+)</name>
        <dbReference type="ChEBI" id="CHEBI:29105"/>
    </ligand>
</feature>
<dbReference type="Proteomes" id="UP000298488">
    <property type="component" value="Unassembled WGS sequence"/>
</dbReference>
<keyword evidence="7" id="KW-1185">Reference proteome</keyword>
<dbReference type="PANTHER" id="PTHR11085:SF10">
    <property type="entry name" value="NAD-DEPENDENT PROTEIN DEACYLASE SIRTUIN-5, MITOCHONDRIAL-RELATED"/>
    <property type="match status" value="1"/>
</dbReference>
<dbReference type="EMBL" id="SOFI01000003">
    <property type="protein sequence ID" value="TFB78862.1"/>
    <property type="molecule type" value="Genomic_DNA"/>
</dbReference>
<dbReference type="OrthoDB" id="9800582at2"/>
<feature type="binding site" evidence="4">
    <location>
        <position position="193"/>
    </location>
    <ligand>
        <name>Zn(2+)</name>
        <dbReference type="ChEBI" id="CHEBI:29105"/>
    </ligand>
</feature>
<dbReference type="Gene3D" id="3.40.50.1220">
    <property type="entry name" value="TPP-binding domain"/>
    <property type="match status" value="1"/>
</dbReference>
<evidence type="ECO:0000259" key="5">
    <source>
        <dbReference type="PROSITE" id="PS50305"/>
    </source>
</evidence>
<sequence length="285" mass="30778">MRGTHGNISDALNVGLSVDTIDDVLDILRGRRIAVLTGAGISTDSGIPDYRGAGTVRRTPMTFQQFLGSEESRARYWAGSHLGWRRFMSAQPNAGHLSLSALERRGAVTGVVTQNVDGLHRRAGSNRVVELHGSMGTVVCVRCGQEFGRGEIAERLTEANPWLELPADVVLQPDGDVDTDRLDGFRVPPCPNCGGILKPDVVFFGELVPRPRFHAAIEVVKRSDALLIAGSSLAVNSGVRLMDHATRRGLPVVILNRGETKGDQRSTVRLEGGTSELLAAIEARW</sequence>
<dbReference type="Gene3D" id="3.30.1600.10">
    <property type="entry name" value="SIR2/SIRT2 'Small Domain"/>
    <property type="match status" value="1"/>
</dbReference>
<evidence type="ECO:0000313" key="6">
    <source>
        <dbReference type="EMBL" id="TFB78862.1"/>
    </source>
</evidence>
<feature type="binding site" evidence="4">
    <location>
        <position position="140"/>
    </location>
    <ligand>
        <name>Zn(2+)</name>
        <dbReference type="ChEBI" id="CHEBI:29105"/>
    </ligand>
</feature>
<dbReference type="InterPro" id="IPR003000">
    <property type="entry name" value="Sirtuin"/>
</dbReference>
<keyword evidence="4" id="KW-0479">Metal-binding</keyword>
<dbReference type="AlphaFoldDB" id="A0A4R8VA35"/>
<dbReference type="InterPro" id="IPR050134">
    <property type="entry name" value="NAD-dep_sirtuin_deacylases"/>
</dbReference>
<feature type="binding site" evidence="4">
    <location>
        <position position="190"/>
    </location>
    <ligand>
        <name>Zn(2+)</name>
        <dbReference type="ChEBI" id="CHEBI:29105"/>
    </ligand>
</feature>
<evidence type="ECO:0000256" key="3">
    <source>
        <dbReference type="ARBA" id="ARBA00023027"/>
    </source>
</evidence>
<dbReference type="NCBIfam" id="NF003738">
    <property type="entry name" value="PRK05333.1"/>
    <property type="match status" value="1"/>
</dbReference>
<keyword evidence="3" id="KW-0520">NAD</keyword>
<comment type="caution">
    <text evidence="6">The sequence shown here is derived from an EMBL/GenBank/DDBJ whole genome shotgun (WGS) entry which is preliminary data.</text>
</comment>
<dbReference type="InterPro" id="IPR026591">
    <property type="entry name" value="Sirtuin_cat_small_dom_sf"/>
</dbReference>
<dbReference type="SUPFAM" id="SSF52467">
    <property type="entry name" value="DHS-like NAD/FAD-binding domain"/>
    <property type="match status" value="1"/>
</dbReference>
<accession>A0A4R8VA35</accession>
<dbReference type="GO" id="GO:0017136">
    <property type="term" value="F:histone deacetylase activity, NAD-dependent"/>
    <property type="evidence" value="ECO:0007669"/>
    <property type="project" value="TreeGrafter"/>
</dbReference>
<dbReference type="RefSeq" id="WP_104094741.1">
    <property type="nucleotide sequence ID" value="NZ_JACHBP010000001.1"/>
</dbReference>
<evidence type="ECO:0000313" key="7">
    <source>
        <dbReference type="Proteomes" id="UP000298488"/>
    </source>
</evidence>
<dbReference type="PANTHER" id="PTHR11085">
    <property type="entry name" value="NAD-DEPENDENT PROTEIN DEACYLASE SIRTUIN-5, MITOCHONDRIAL-RELATED"/>
    <property type="match status" value="1"/>
</dbReference>
<organism evidence="6 7">
    <name type="scientific">Terrimesophilobacter mesophilus</name>
    <dbReference type="NCBI Taxonomy" id="433647"/>
    <lineage>
        <taxon>Bacteria</taxon>
        <taxon>Bacillati</taxon>
        <taxon>Actinomycetota</taxon>
        <taxon>Actinomycetes</taxon>
        <taxon>Micrococcales</taxon>
        <taxon>Microbacteriaceae</taxon>
        <taxon>Terrimesophilobacter</taxon>
    </lineage>
</organism>
<dbReference type="EC" id="2.3.1.286" evidence="1"/>
<evidence type="ECO:0000256" key="1">
    <source>
        <dbReference type="ARBA" id="ARBA00012928"/>
    </source>
</evidence>
<gene>
    <name evidence="6" type="ORF">E3N84_01490</name>
</gene>
<dbReference type="GO" id="GO:0070403">
    <property type="term" value="F:NAD+ binding"/>
    <property type="evidence" value="ECO:0007669"/>
    <property type="project" value="InterPro"/>
</dbReference>
<dbReference type="GO" id="GO:0046872">
    <property type="term" value="F:metal ion binding"/>
    <property type="evidence" value="ECO:0007669"/>
    <property type="project" value="UniProtKB-KW"/>
</dbReference>
<name>A0A4R8VA35_9MICO</name>
<feature type="domain" description="Deacetylase sirtuin-type" evidence="5">
    <location>
        <begin position="14"/>
        <end position="285"/>
    </location>
</feature>
<protein>
    <recommendedName>
        <fullName evidence="1">protein acetyllysine N-acetyltransferase</fullName>
        <ecNumber evidence="1">2.3.1.286</ecNumber>
    </recommendedName>
</protein>
<keyword evidence="4" id="KW-0862">Zinc</keyword>
<feature type="active site" description="Proton acceptor" evidence="4">
    <location>
        <position position="132"/>
    </location>
</feature>
<dbReference type="PROSITE" id="PS50305">
    <property type="entry name" value="SIRTUIN"/>
    <property type="match status" value="1"/>
</dbReference>
<keyword evidence="2" id="KW-0808">Transferase</keyword>
<dbReference type="InterPro" id="IPR029035">
    <property type="entry name" value="DHS-like_NAD/FAD-binding_dom"/>
</dbReference>
<dbReference type="InterPro" id="IPR026590">
    <property type="entry name" value="Ssirtuin_cat_dom"/>
</dbReference>
<reference evidence="6 7" key="1">
    <citation type="submission" date="2019-03" db="EMBL/GenBank/DDBJ databases">
        <title>Genomics of glacier-inhabiting Cryobacterium strains.</title>
        <authorList>
            <person name="Liu Q."/>
            <person name="Xin Y.-H."/>
        </authorList>
    </citation>
    <scope>NUCLEOTIDE SEQUENCE [LARGE SCALE GENOMIC DNA]</scope>
    <source>
        <strain evidence="6 7">CGMCC 1.10440</strain>
    </source>
</reference>